<reference evidence="1 2" key="1">
    <citation type="submission" date="2013-11" db="EMBL/GenBank/DDBJ databases">
        <title>Genome sequencing of Stegodyphus mimosarum.</title>
        <authorList>
            <person name="Bechsgaard J."/>
        </authorList>
    </citation>
    <scope>NUCLEOTIDE SEQUENCE [LARGE SCALE GENOMIC DNA]</scope>
</reference>
<keyword evidence="2" id="KW-1185">Reference proteome</keyword>
<gene>
    <name evidence="1" type="ORF">X975_04638</name>
</gene>
<proteinExistence type="predicted"/>
<name>A0A087UJJ7_STEMI</name>
<sequence length="56" mass="5965">MSTLDVTHSSGKAQEHITDVAVKDFGTSNAMSQLLKCCYSLLSNSLPMKSGTDDVT</sequence>
<feature type="non-terminal residue" evidence="1">
    <location>
        <position position="56"/>
    </location>
</feature>
<accession>A0A087UJJ7</accession>
<dbReference type="Proteomes" id="UP000054359">
    <property type="component" value="Unassembled WGS sequence"/>
</dbReference>
<protein>
    <submittedName>
        <fullName evidence="1">Uncharacterized protein</fullName>
    </submittedName>
</protein>
<evidence type="ECO:0000313" key="2">
    <source>
        <dbReference type="Proteomes" id="UP000054359"/>
    </source>
</evidence>
<organism evidence="1 2">
    <name type="scientific">Stegodyphus mimosarum</name>
    <name type="common">African social velvet spider</name>
    <dbReference type="NCBI Taxonomy" id="407821"/>
    <lineage>
        <taxon>Eukaryota</taxon>
        <taxon>Metazoa</taxon>
        <taxon>Ecdysozoa</taxon>
        <taxon>Arthropoda</taxon>
        <taxon>Chelicerata</taxon>
        <taxon>Arachnida</taxon>
        <taxon>Araneae</taxon>
        <taxon>Araneomorphae</taxon>
        <taxon>Entelegynae</taxon>
        <taxon>Eresoidea</taxon>
        <taxon>Eresidae</taxon>
        <taxon>Stegodyphus</taxon>
    </lineage>
</organism>
<dbReference type="EMBL" id="KK120106">
    <property type="protein sequence ID" value="KFM77536.1"/>
    <property type="molecule type" value="Genomic_DNA"/>
</dbReference>
<dbReference type="AlphaFoldDB" id="A0A087UJJ7"/>
<evidence type="ECO:0000313" key="1">
    <source>
        <dbReference type="EMBL" id="KFM77536.1"/>
    </source>
</evidence>